<dbReference type="AlphaFoldDB" id="A0A0D2D147"/>
<accession>A0A0D2D147</accession>
<dbReference type="RefSeq" id="XP_016249700.1">
    <property type="nucleotide sequence ID" value="XM_016392181.1"/>
</dbReference>
<protein>
    <recommendedName>
        <fullName evidence="5">Apple domain-containing protein</fullName>
    </recommendedName>
</protein>
<dbReference type="EMBL" id="KN847042">
    <property type="protein sequence ID" value="KIW29484.1"/>
    <property type="molecule type" value="Genomic_DNA"/>
</dbReference>
<dbReference type="VEuPathDB" id="FungiDB:PV07_05298"/>
<keyword evidence="2" id="KW-0812">Transmembrane</keyword>
<keyword evidence="2" id="KW-1133">Transmembrane helix</keyword>
<name>A0A0D2D147_9EURO</name>
<feature type="region of interest" description="Disordered" evidence="1">
    <location>
        <begin position="1"/>
        <end position="35"/>
    </location>
</feature>
<dbReference type="STRING" id="569365.A0A0D2D147"/>
<sequence length="298" mass="31291">MSHRNVTAPVSPSDAARENSTATSSATTEKYPANTSTYQQFPEVVPEAPFQPHGQPELVYQQQQYPYANAYAPEAGQPVSPPPRPNPWGLSPLAFGLLVGAITAVVVGGAVGGGVAGALSGDNSNSSSLQVSTVTVTSSATATLTQSTTTSSGLPAPASLENFVVPEPYYVDSLQDPGCANSNSRIDVQYDTSFDIFCGVDMLNHVADENNPDLQVADVVGLFAYSLTDCLYACANAIHFTQLYGQDQPGGNMQTCAGVTWTYQMAQSNSSNYANCWLKNGTSTGFQSNTCISAKLVT</sequence>
<evidence type="ECO:0000313" key="3">
    <source>
        <dbReference type="EMBL" id="KIW29484.1"/>
    </source>
</evidence>
<keyword evidence="4" id="KW-1185">Reference proteome</keyword>
<proteinExistence type="predicted"/>
<organism evidence="3 4">
    <name type="scientific">Cladophialophora immunda</name>
    <dbReference type="NCBI Taxonomy" id="569365"/>
    <lineage>
        <taxon>Eukaryota</taxon>
        <taxon>Fungi</taxon>
        <taxon>Dikarya</taxon>
        <taxon>Ascomycota</taxon>
        <taxon>Pezizomycotina</taxon>
        <taxon>Eurotiomycetes</taxon>
        <taxon>Chaetothyriomycetidae</taxon>
        <taxon>Chaetothyriales</taxon>
        <taxon>Herpotrichiellaceae</taxon>
        <taxon>Cladophialophora</taxon>
    </lineage>
</organism>
<dbReference type="GeneID" id="27344492"/>
<evidence type="ECO:0000256" key="2">
    <source>
        <dbReference type="SAM" id="Phobius"/>
    </source>
</evidence>
<feature type="transmembrane region" description="Helical" evidence="2">
    <location>
        <begin position="93"/>
        <end position="119"/>
    </location>
</feature>
<dbReference type="OrthoDB" id="5358884at2759"/>
<keyword evidence="2" id="KW-0472">Membrane</keyword>
<evidence type="ECO:0000313" key="4">
    <source>
        <dbReference type="Proteomes" id="UP000054466"/>
    </source>
</evidence>
<evidence type="ECO:0008006" key="5">
    <source>
        <dbReference type="Google" id="ProtNLM"/>
    </source>
</evidence>
<dbReference type="Proteomes" id="UP000054466">
    <property type="component" value="Unassembled WGS sequence"/>
</dbReference>
<feature type="compositionally biased region" description="Polar residues" evidence="1">
    <location>
        <begin position="1"/>
        <end position="10"/>
    </location>
</feature>
<dbReference type="HOGENOM" id="CLU_897136_0_0_1"/>
<gene>
    <name evidence="3" type="ORF">PV07_05298</name>
</gene>
<reference evidence="3 4" key="1">
    <citation type="submission" date="2015-01" db="EMBL/GenBank/DDBJ databases">
        <title>The Genome Sequence of Cladophialophora immunda CBS83496.</title>
        <authorList>
            <consortium name="The Broad Institute Genomics Platform"/>
            <person name="Cuomo C."/>
            <person name="de Hoog S."/>
            <person name="Gorbushina A."/>
            <person name="Stielow B."/>
            <person name="Teixiera M."/>
            <person name="Abouelleil A."/>
            <person name="Chapman S.B."/>
            <person name="Priest M."/>
            <person name="Young S.K."/>
            <person name="Wortman J."/>
            <person name="Nusbaum C."/>
            <person name="Birren B."/>
        </authorList>
    </citation>
    <scope>NUCLEOTIDE SEQUENCE [LARGE SCALE GENOMIC DNA]</scope>
    <source>
        <strain evidence="3 4">CBS 83496</strain>
    </source>
</reference>
<evidence type="ECO:0000256" key="1">
    <source>
        <dbReference type="SAM" id="MobiDB-lite"/>
    </source>
</evidence>